<feature type="domain" description="Malonyl-CoA decarboxylase C-terminal" evidence="1">
    <location>
        <begin position="180"/>
        <end position="450"/>
    </location>
</feature>
<evidence type="ECO:0000259" key="2">
    <source>
        <dbReference type="Pfam" id="PF17408"/>
    </source>
</evidence>
<dbReference type="InterPro" id="IPR038917">
    <property type="entry name" value="Malonyl_CoA_deC"/>
</dbReference>
<dbReference type="PANTHER" id="PTHR28641:SF1">
    <property type="entry name" value="MALONYL-COA DECARBOXYLASE, MITOCHONDRIAL"/>
    <property type="match status" value="1"/>
</dbReference>
<dbReference type="InterPro" id="IPR042303">
    <property type="entry name" value="Malonyl_CoA_deC_C_sf"/>
</dbReference>
<reference evidence="3 4" key="1">
    <citation type="submission" date="2016-02" db="EMBL/GenBank/DDBJ databases">
        <title>Complete Genome of H5569, the type strain of the newly described species Haematospirillium jordaniae.</title>
        <authorList>
            <person name="Nicholson A.C."/>
            <person name="Humrighouse B.W."/>
            <person name="Loparov V."/>
            <person name="McQuiston J.R."/>
        </authorList>
    </citation>
    <scope>NUCLEOTIDE SEQUENCE [LARGE SCALE GENOMIC DNA]</scope>
    <source>
        <strain evidence="3 4">H5569</strain>
    </source>
</reference>
<dbReference type="GO" id="GO:0006633">
    <property type="term" value="P:fatty acid biosynthetic process"/>
    <property type="evidence" value="ECO:0007669"/>
    <property type="project" value="InterPro"/>
</dbReference>
<keyword evidence="4" id="KW-1185">Reference proteome</keyword>
<dbReference type="GeneID" id="53317108"/>
<dbReference type="InterPro" id="IPR035372">
    <property type="entry name" value="MCD_N"/>
</dbReference>
<accession>A0A143DEP3</accession>
<dbReference type="Gene3D" id="1.20.140.90">
    <property type="entry name" value="Malonyl-CoA decarboxylase, oligemerization domain"/>
    <property type="match status" value="1"/>
</dbReference>
<proteinExistence type="predicted"/>
<sequence>MARHQVPGLLDRLGTLWREFVAPQGGSALAHLDPDLPDEQLLHLREQMQACLDARGGDVSARTRAAALGHVYLGLSELGRRRFLTLMATEFSPDRDVVDRAIAELEAADDAEREQAAFHVYQALQPPRINLLKQFNILPDGVKFLVDMRAELLKFRSGHPELDGLERDLMEILTGWFDIGFLELRRITWDTSPAAVLEKIISYEAVHEIRSWDDLKNRLDSDRRLYGFFHPRMPDEPLIFVQVALLNGIADNVHDLLDVNAPVGDPALADTAVFYSISNAQKGLSGISFGNFLIKKVVSTLSAEFPSLKAFATLSPLPGFRVWLEQQVEKDGDDLLLPAETKAVTALVRRKGNGARPPALGLFGRLLSAELWQSDKDTAEVMRPILLRLATIYLVSARRFPEKGNVPVAIDPVAHFHLSNGARIERLNWMGDRSERGIRQSAGLMVNYLYRLQDIEKNHEGYSSRGTAALSSALKGWLKG</sequence>
<gene>
    <name evidence="3" type="ORF">AY555_08050</name>
</gene>
<evidence type="ECO:0000259" key="1">
    <source>
        <dbReference type="Pfam" id="PF05292"/>
    </source>
</evidence>
<dbReference type="KEGG" id="hjo:AY555_08050"/>
<dbReference type="Gene3D" id="3.40.630.150">
    <property type="entry name" value="Malonyl-CoA decarboxylase, catalytic domain"/>
    <property type="match status" value="1"/>
</dbReference>
<dbReference type="STRING" id="1549855.AY555_08050"/>
<dbReference type="AlphaFoldDB" id="A0A143DEP3"/>
<dbReference type="GO" id="GO:0050080">
    <property type="term" value="F:malonyl-CoA decarboxylase activity"/>
    <property type="evidence" value="ECO:0007669"/>
    <property type="project" value="InterPro"/>
</dbReference>
<dbReference type="RefSeq" id="WP_066135447.1">
    <property type="nucleotide sequence ID" value="NZ_CP014525.1"/>
</dbReference>
<feature type="domain" description="Malonyl-CoA decarboxylase N-terminal" evidence="2">
    <location>
        <begin position="91"/>
        <end position="177"/>
    </location>
</feature>
<dbReference type="InterPro" id="IPR038351">
    <property type="entry name" value="MCD_N_sf"/>
</dbReference>
<dbReference type="Pfam" id="PF05292">
    <property type="entry name" value="MCD"/>
    <property type="match status" value="1"/>
</dbReference>
<dbReference type="OrthoDB" id="5292736at2"/>
<dbReference type="EMBL" id="CP014525">
    <property type="protein sequence ID" value="AMW35136.1"/>
    <property type="molecule type" value="Genomic_DNA"/>
</dbReference>
<organism evidence="3 4">
    <name type="scientific">Haematospirillum jordaniae</name>
    <dbReference type="NCBI Taxonomy" id="1549855"/>
    <lineage>
        <taxon>Bacteria</taxon>
        <taxon>Pseudomonadati</taxon>
        <taxon>Pseudomonadota</taxon>
        <taxon>Alphaproteobacteria</taxon>
        <taxon>Rhodospirillales</taxon>
        <taxon>Novispirillaceae</taxon>
        <taxon>Haematospirillum</taxon>
    </lineage>
</organism>
<dbReference type="Pfam" id="PF17408">
    <property type="entry name" value="MCD_N"/>
    <property type="match status" value="1"/>
</dbReference>
<dbReference type="PANTHER" id="PTHR28641">
    <property type="match status" value="1"/>
</dbReference>
<dbReference type="Proteomes" id="UP000076066">
    <property type="component" value="Chromosome"/>
</dbReference>
<dbReference type="InterPro" id="IPR007956">
    <property type="entry name" value="Malonyl_CoA_deC_C"/>
</dbReference>
<evidence type="ECO:0000313" key="3">
    <source>
        <dbReference type="EMBL" id="AMW35136.1"/>
    </source>
</evidence>
<protein>
    <submittedName>
        <fullName evidence="3">Malonyl-CoA decarboxylase</fullName>
    </submittedName>
</protein>
<name>A0A143DEP3_9PROT</name>
<evidence type="ECO:0000313" key="4">
    <source>
        <dbReference type="Proteomes" id="UP000076066"/>
    </source>
</evidence>